<dbReference type="RefSeq" id="WP_371388279.1">
    <property type="nucleotide sequence ID" value="NZ_JBGLYH010000097.1"/>
</dbReference>
<evidence type="ECO:0000256" key="1">
    <source>
        <dbReference type="SAM" id="SignalP"/>
    </source>
</evidence>
<dbReference type="CDD" id="cd12797">
    <property type="entry name" value="M23_peptidase"/>
    <property type="match status" value="1"/>
</dbReference>
<sequence>MRRFLLLAMLTALLGFSLNAMAQDQAPDTALDTAPDPAAFGLQEGDGPALVTKADVPAKPGPAPVASVPALVLAAPRKAGVGKPFLVRLTSDLPLESVSVHWQGREVVPSISVWNNRHVALVMLGTDVLSERPGKEELVVIASVDGRESTLRRTVRITPENYPKQELTLPEKMVTPPKGVYERIEAEGKLTSEAKNTVSAMRMWRLPLVRPVQGKVLSVYGAQRILNGKPKNPHRGLDFRSPMGNPVKCVADGKVILVGDHYYAGNSVYVDHGNGVVSMYFHLSEPTVKVGDEVKRDQTVGLTGMTGRATGPHLHFSLSVLGELVDPAPLFTTTADTMLQ</sequence>
<evidence type="ECO:0000313" key="3">
    <source>
        <dbReference type="EMBL" id="MEZ7198801.1"/>
    </source>
</evidence>
<feature type="signal peptide" evidence="1">
    <location>
        <begin position="1"/>
        <end position="22"/>
    </location>
</feature>
<dbReference type="PANTHER" id="PTHR21666">
    <property type="entry name" value="PEPTIDASE-RELATED"/>
    <property type="match status" value="1"/>
</dbReference>
<protein>
    <submittedName>
        <fullName evidence="3">M23 family metallopeptidase</fullName>
        <ecNumber evidence="3">3.4.24.-</ecNumber>
    </submittedName>
</protein>
<proteinExistence type="predicted"/>
<name>A0ABV4K7D1_9BACT</name>
<dbReference type="Gene3D" id="2.70.70.10">
    <property type="entry name" value="Glucose Permease (Domain IIA)"/>
    <property type="match status" value="1"/>
</dbReference>
<feature type="domain" description="M23ase beta-sheet core" evidence="2">
    <location>
        <begin position="233"/>
        <end position="327"/>
    </location>
</feature>
<keyword evidence="4" id="KW-1185">Reference proteome</keyword>
<dbReference type="SUPFAM" id="SSF51261">
    <property type="entry name" value="Duplicated hybrid motif"/>
    <property type="match status" value="1"/>
</dbReference>
<evidence type="ECO:0000259" key="2">
    <source>
        <dbReference type="Pfam" id="PF01551"/>
    </source>
</evidence>
<dbReference type="EMBL" id="JBGLYH010000097">
    <property type="protein sequence ID" value="MEZ7198801.1"/>
    <property type="molecule type" value="Genomic_DNA"/>
</dbReference>
<evidence type="ECO:0000313" key="4">
    <source>
        <dbReference type="Proteomes" id="UP001568698"/>
    </source>
</evidence>
<feature type="chain" id="PRO_5046161680" evidence="1">
    <location>
        <begin position="23"/>
        <end position="340"/>
    </location>
</feature>
<organism evidence="3 4">
    <name type="scientific">Pseudodesulfovibrio karagichevae</name>
    <dbReference type="NCBI Taxonomy" id="3239305"/>
    <lineage>
        <taxon>Bacteria</taxon>
        <taxon>Pseudomonadati</taxon>
        <taxon>Thermodesulfobacteriota</taxon>
        <taxon>Desulfovibrionia</taxon>
        <taxon>Desulfovibrionales</taxon>
        <taxon>Desulfovibrionaceae</taxon>
    </lineage>
</organism>
<keyword evidence="3" id="KW-0378">Hydrolase</keyword>
<dbReference type="PANTHER" id="PTHR21666:SF285">
    <property type="entry name" value="M23 FAMILY METALLOPEPTIDASE"/>
    <property type="match status" value="1"/>
</dbReference>
<dbReference type="Proteomes" id="UP001568698">
    <property type="component" value="Unassembled WGS sequence"/>
</dbReference>
<accession>A0ABV4K7D1</accession>
<gene>
    <name evidence="3" type="ORF">AB6M95_18795</name>
</gene>
<dbReference type="InterPro" id="IPR016047">
    <property type="entry name" value="M23ase_b-sheet_dom"/>
</dbReference>
<reference evidence="3 4" key="1">
    <citation type="submission" date="2024-08" db="EMBL/GenBank/DDBJ databases">
        <title>Sulfate-reducing bacteria isolated from formation water of the oil field in Kazakhstan and description of Pseudodesulfovibrio sp.</title>
        <authorList>
            <person name="Bidzhieva S.K."/>
            <person name="Tourova T.P."/>
            <person name="Grouzdev D.S."/>
            <person name="Beletsky A.V."/>
            <person name="Sokolova D.S."/>
            <person name="Samigullina S.R."/>
            <person name="Poltaraus A.B."/>
            <person name="Avtukh A.N."/>
            <person name="Tereshina V.M."/>
            <person name="Zhaparov N.S."/>
            <person name="Mardanov A.V."/>
            <person name="Nazina T.N."/>
        </authorList>
    </citation>
    <scope>NUCLEOTIDE SEQUENCE [LARGE SCALE GENOMIC DNA]</scope>
    <source>
        <strain evidence="3 4">9FUS</strain>
    </source>
</reference>
<keyword evidence="1" id="KW-0732">Signal</keyword>
<dbReference type="InterPro" id="IPR050570">
    <property type="entry name" value="Cell_wall_metabolism_enzyme"/>
</dbReference>
<dbReference type="Pfam" id="PF01551">
    <property type="entry name" value="Peptidase_M23"/>
    <property type="match status" value="1"/>
</dbReference>
<dbReference type="GO" id="GO:0016787">
    <property type="term" value="F:hydrolase activity"/>
    <property type="evidence" value="ECO:0007669"/>
    <property type="project" value="UniProtKB-KW"/>
</dbReference>
<dbReference type="InterPro" id="IPR011055">
    <property type="entry name" value="Dup_hybrid_motif"/>
</dbReference>
<dbReference type="EC" id="3.4.24.-" evidence="3"/>
<comment type="caution">
    <text evidence="3">The sequence shown here is derived from an EMBL/GenBank/DDBJ whole genome shotgun (WGS) entry which is preliminary data.</text>
</comment>